<dbReference type="PROSITE" id="PS50850">
    <property type="entry name" value="MFS"/>
    <property type="match status" value="1"/>
</dbReference>
<evidence type="ECO:0000256" key="3">
    <source>
        <dbReference type="ARBA" id="ARBA00022989"/>
    </source>
</evidence>
<organism evidence="7 8">
    <name type="scientific">Mixta hanseatica</name>
    <dbReference type="NCBI Taxonomy" id="2872648"/>
    <lineage>
        <taxon>Bacteria</taxon>
        <taxon>Pseudomonadati</taxon>
        <taxon>Pseudomonadota</taxon>
        <taxon>Gammaproteobacteria</taxon>
        <taxon>Enterobacterales</taxon>
        <taxon>Erwiniaceae</taxon>
        <taxon>Mixta</taxon>
    </lineage>
</organism>
<dbReference type="Pfam" id="PF07690">
    <property type="entry name" value="MFS_1"/>
    <property type="match status" value="1"/>
</dbReference>
<keyword evidence="4 5" id="KW-0472">Membrane</keyword>
<evidence type="ECO:0000256" key="5">
    <source>
        <dbReference type="SAM" id="Phobius"/>
    </source>
</evidence>
<dbReference type="PROSITE" id="PS00216">
    <property type="entry name" value="SUGAR_TRANSPORT_1"/>
    <property type="match status" value="1"/>
</dbReference>
<keyword evidence="8" id="KW-1185">Reference proteome</keyword>
<feature type="transmembrane region" description="Helical" evidence="5">
    <location>
        <begin position="252"/>
        <end position="270"/>
    </location>
</feature>
<comment type="subcellular location">
    <subcellularLocation>
        <location evidence="1">Endomembrane system</location>
        <topology evidence="1">Multi-pass membrane protein</topology>
    </subcellularLocation>
</comment>
<dbReference type="Gene3D" id="1.20.1250.20">
    <property type="entry name" value="MFS general substrate transporter like domains"/>
    <property type="match status" value="1"/>
</dbReference>
<dbReference type="EMBL" id="CP082904">
    <property type="protein sequence ID" value="UQY44662.1"/>
    <property type="molecule type" value="Genomic_DNA"/>
</dbReference>
<feature type="transmembrane region" description="Helical" evidence="5">
    <location>
        <begin position="369"/>
        <end position="392"/>
    </location>
</feature>
<dbReference type="RefSeq" id="WP_249893251.1">
    <property type="nucleotide sequence ID" value="NZ_CP082904.1"/>
</dbReference>
<evidence type="ECO:0000313" key="8">
    <source>
        <dbReference type="Proteomes" id="UP001056635"/>
    </source>
</evidence>
<dbReference type="PANTHER" id="PTHR23530">
    <property type="entry name" value="TRANSPORT PROTEIN-RELATED"/>
    <property type="match status" value="1"/>
</dbReference>
<dbReference type="PANTHER" id="PTHR23530:SF1">
    <property type="entry name" value="PERMEASE, MAJOR FACILITATOR SUPERFAMILY-RELATED"/>
    <property type="match status" value="1"/>
</dbReference>
<dbReference type="InterPro" id="IPR011701">
    <property type="entry name" value="MFS"/>
</dbReference>
<dbReference type="InterPro" id="IPR053160">
    <property type="entry name" value="MFS_DHA3_Transporter"/>
</dbReference>
<dbReference type="InterPro" id="IPR020846">
    <property type="entry name" value="MFS_dom"/>
</dbReference>
<evidence type="ECO:0000313" key="7">
    <source>
        <dbReference type="EMBL" id="UQY44662.1"/>
    </source>
</evidence>
<keyword evidence="3 5" id="KW-1133">Transmembrane helix</keyword>
<feature type="transmembrane region" description="Helical" evidence="5">
    <location>
        <begin position="72"/>
        <end position="91"/>
    </location>
</feature>
<gene>
    <name evidence="7" type="ORF">K6958_02905</name>
</gene>
<dbReference type="InterPro" id="IPR005829">
    <property type="entry name" value="Sugar_transporter_CS"/>
</dbReference>
<feature type="transmembrane region" description="Helical" evidence="5">
    <location>
        <begin position="306"/>
        <end position="325"/>
    </location>
</feature>
<sequence>MKLNSNLNFFWIYYSAMSLLNSDVKRGVFIIYILSIGINNTETGFLQTSLFIAMMMGELPSGFLADKYGRKLALICSFIFMILYGLGYLLFSTFTPFLIMFILNGLAFSLQSGSDQALLYDYLKANGSEKSFIKINSREKAISALAISASMALGGWLKDETSWQFLFLVFIFTKVVGLLLTCFLTEAKPSEISLDQRDDISLTEKNSVRHFFLSKKGLSLLPLFLGFAIYEAVLTPTYIYGQALLNTADFSLSAIGLAYAAIELTNAALYDFSDFISKKIKFTHLVIITWLILSASIFLLPVSGDFMIFMFYSTLCLPSFVDMIYMDYVNNHYPSLIRASCISVNSFLSSALISLSYVTYGFFIEKEGISLIFQCSSILVLAALPLALYGLFQLNSDGNQQKKPTLSQ</sequence>
<evidence type="ECO:0000256" key="2">
    <source>
        <dbReference type="ARBA" id="ARBA00022692"/>
    </source>
</evidence>
<reference evidence="7" key="1">
    <citation type="submission" date="2021-09" db="EMBL/GenBank/DDBJ databases">
        <title>First case of bloodstream infection caused by Mixta hanseatica sp. nov., a member of the Erwiniaceae family.</title>
        <authorList>
            <person name="Both A."/>
            <person name="Huang J."/>
            <person name="Wenzel P."/>
            <person name="Aepfelbacher M."/>
            <person name="Rohde H."/>
            <person name="Christner M."/>
            <person name="Hentschke M."/>
        </authorList>
    </citation>
    <scope>NUCLEOTIDE SEQUENCE</scope>
    <source>
        <strain evidence="7">X22927</strain>
    </source>
</reference>
<feature type="transmembrane region" description="Helical" evidence="5">
    <location>
        <begin position="337"/>
        <end position="363"/>
    </location>
</feature>
<dbReference type="InterPro" id="IPR036259">
    <property type="entry name" value="MFS_trans_sf"/>
</dbReference>
<protein>
    <submittedName>
        <fullName evidence="7">MFS transporter</fullName>
    </submittedName>
</protein>
<feature type="transmembrane region" description="Helical" evidence="5">
    <location>
        <begin position="163"/>
        <end position="184"/>
    </location>
</feature>
<feature type="domain" description="Major facilitator superfamily (MFS) profile" evidence="6">
    <location>
        <begin position="1"/>
        <end position="395"/>
    </location>
</feature>
<accession>A0ABY4RCA9</accession>
<name>A0ABY4RCA9_9GAMM</name>
<evidence type="ECO:0000259" key="6">
    <source>
        <dbReference type="PROSITE" id="PS50850"/>
    </source>
</evidence>
<evidence type="ECO:0000256" key="4">
    <source>
        <dbReference type="ARBA" id="ARBA00023136"/>
    </source>
</evidence>
<evidence type="ECO:0000256" key="1">
    <source>
        <dbReference type="ARBA" id="ARBA00004127"/>
    </source>
</evidence>
<dbReference type="Proteomes" id="UP001056635">
    <property type="component" value="Chromosome"/>
</dbReference>
<feature type="transmembrane region" description="Helical" evidence="5">
    <location>
        <begin position="218"/>
        <end position="240"/>
    </location>
</feature>
<proteinExistence type="predicted"/>
<keyword evidence="2 5" id="KW-0812">Transmembrane</keyword>
<dbReference type="SUPFAM" id="SSF103473">
    <property type="entry name" value="MFS general substrate transporter"/>
    <property type="match status" value="1"/>
</dbReference>
<feature type="transmembrane region" description="Helical" evidence="5">
    <location>
        <begin position="282"/>
        <end position="300"/>
    </location>
</feature>